<evidence type="ECO:0000313" key="11">
    <source>
        <dbReference type="Proteomes" id="UP000028602"/>
    </source>
</evidence>
<keyword evidence="11" id="KW-1185">Reference proteome</keyword>
<evidence type="ECO:0000256" key="7">
    <source>
        <dbReference type="ARBA" id="ARBA00022840"/>
    </source>
</evidence>
<dbReference type="GO" id="GO:0005524">
    <property type="term" value="F:ATP binding"/>
    <property type="evidence" value="ECO:0007669"/>
    <property type="project" value="UniProtKB-KW"/>
</dbReference>
<dbReference type="Pfam" id="PF08352">
    <property type="entry name" value="oligo_HPY"/>
    <property type="match status" value="1"/>
</dbReference>
<dbReference type="PROSITE" id="PS50893">
    <property type="entry name" value="ABC_TRANSPORTER_2"/>
    <property type="match status" value="1"/>
</dbReference>
<dbReference type="Gene3D" id="3.40.50.300">
    <property type="entry name" value="P-loop containing nucleotide triphosphate hydrolases"/>
    <property type="match status" value="1"/>
</dbReference>
<dbReference type="FunFam" id="3.40.50.300:FF:000443">
    <property type="entry name" value="Peptide transport system ATP-binding protein SapD"/>
    <property type="match status" value="1"/>
</dbReference>
<evidence type="ECO:0000256" key="1">
    <source>
        <dbReference type="ARBA" id="ARBA00004417"/>
    </source>
</evidence>
<comment type="subcellular location">
    <subcellularLocation>
        <location evidence="1">Cell inner membrane</location>
        <topology evidence="1">Peripheral membrane protein</topology>
    </subcellularLocation>
</comment>
<name>A0A085JEH0_9GAMM</name>
<accession>A0A085JEH0</accession>
<proteinExistence type="inferred from homology"/>
<comment type="similarity">
    <text evidence="2">Belongs to the ABC transporter superfamily. Drug exporter-2 (TC 3.A.1.117) family.</text>
</comment>
<dbReference type="GO" id="GO:0015833">
    <property type="term" value="P:peptide transport"/>
    <property type="evidence" value="ECO:0007669"/>
    <property type="project" value="InterPro"/>
</dbReference>
<dbReference type="AlphaFoldDB" id="A0A085JEH0"/>
<dbReference type="Proteomes" id="UP000028602">
    <property type="component" value="Unassembled WGS sequence"/>
</dbReference>
<keyword evidence="5" id="KW-0997">Cell inner membrane</keyword>
<organism evidence="10 11">
    <name type="scientific">Tatumella ptyseos ATCC 33301</name>
    <dbReference type="NCBI Taxonomy" id="1005995"/>
    <lineage>
        <taxon>Bacteria</taxon>
        <taxon>Pseudomonadati</taxon>
        <taxon>Pseudomonadota</taxon>
        <taxon>Gammaproteobacteria</taxon>
        <taxon>Enterobacterales</taxon>
        <taxon>Erwiniaceae</taxon>
        <taxon>Tatumella</taxon>
    </lineage>
</organism>
<dbReference type="eggNOG" id="COG4172">
    <property type="taxonomic scope" value="Bacteria"/>
</dbReference>
<dbReference type="GO" id="GO:0005886">
    <property type="term" value="C:plasma membrane"/>
    <property type="evidence" value="ECO:0007669"/>
    <property type="project" value="UniProtKB-SubCell"/>
</dbReference>
<evidence type="ECO:0000256" key="5">
    <source>
        <dbReference type="ARBA" id="ARBA00022519"/>
    </source>
</evidence>
<dbReference type="InterPro" id="IPR003439">
    <property type="entry name" value="ABC_transporter-like_ATP-bd"/>
</dbReference>
<protein>
    <submittedName>
        <fullName evidence="10">SapD family peptide transport system ATP-binding protein</fullName>
        <ecNumber evidence="10">3.6.1.15</ecNumber>
        <ecNumber evidence="10">3.6.1.3</ecNumber>
    </submittedName>
</protein>
<dbReference type="NCBIfam" id="NF011674">
    <property type="entry name" value="PRK15093.1"/>
    <property type="match status" value="1"/>
</dbReference>
<keyword evidence="7 10" id="KW-0067">ATP-binding</keyword>
<evidence type="ECO:0000259" key="9">
    <source>
        <dbReference type="PROSITE" id="PS50893"/>
    </source>
</evidence>
<evidence type="ECO:0000256" key="4">
    <source>
        <dbReference type="ARBA" id="ARBA00022475"/>
    </source>
</evidence>
<keyword evidence="4" id="KW-1003">Cell membrane</keyword>
<keyword evidence="6" id="KW-0547">Nucleotide-binding</keyword>
<dbReference type="EMBL" id="JMPR01000035">
    <property type="protein sequence ID" value="KFD18866.1"/>
    <property type="molecule type" value="Genomic_DNA"/>
</dbReference>
<dbReference type="PANTHER" id="PTHR43297:SF4">
    <property type="entry name" value="PUTRESCINE EXPORT SYSTEM ATP-BINDING PROTEIN SAPD"/>
    <property type="match status" value="1"/>
</dbReference>
<dbReference type="InterPro" id="IPR003593">
    <property type="entry name" value="AAA+_ATPase"/>
</dbReference>
<evidence type="ECO:0000256" key="6">
    <source>
        <dbReference type="ARBA" id="ARBA00022741"/>
    </source>
</evidence>
<dbReference type="Pfam" id="PF00005">
    <property type="entry name" value="ABC_tran"/>
    <property type="match status" value="1"/>
</dbReference>
<dbReference type="SMART" id="SM00382">
    <property type="entry name" value="AAA"/>
    <property type="match status" value="1"/>
</dbReference>
<dbReference type="SUPFAM" id="SSF52540">
    <property type="entry name" value="P-loop containing nucleoside triphosphate hydrolases"/>
    <property type="match status" value="1"/>
</dbReference>
<gene>
    <name evidence="10" type="ORF">GTPT_2167</name>
</gene>
<comment type="caution">
    <text evidence="10">The sequence shown here is derived from an EMBL/GenBank/DDBJ whole genome shotgun (WGS) entry which is preliminary data.</text>
</comment>
<dbReference type="CDD" id="cd03257">
    <property type="entry name" value="ABC_NikE_OppD_transporters"/>
    <property type="match status" value="1"/>
</dbReference>
<dbReference type="PANTHER" id="PTHR43297">
    <property type="entry name" value="OLIGOPEPTIDE TRANSPORT ATP-BINDING PROTEIN APPD"/>
    <property type="match status" value="1"/>
</dbReference>
<evidence type="ECO:0000256" key="8">
    <source>
        <dbReference type="ARBA" id="ARBA00023136"/>
    </source>
</evidence>
<evidence type="ECO:0000256" key="2">
    <source>
        <dbReference type="ARBA" id="ARBA00006526"/>
    </source>
</evidence>
<dbReference type="InterPro" id="IPR027417">
    <property type="entry name" value="P-loop_NTPase"/>
</dbReference>
<evidence type="ECO:0000313" key="10">
    <source>
        <dbReference type="EMBL" id="KFD18866.1"/>
    </source>
</evidence>
<dbReference type="GO" id="GO:0016887">
    <property type="term" value="F:ATP hydrolysis activity"/>
    <property type="evidence" value="ECO:0007669"/>
    <property type="project" value="InterPro"/>
</dbReference>
<dbReference type="RefSeq" id="WP_029990361.1">
    <property type="nucleotide sequence ID" value="NZ_ATMJ01000024.1"/>
</dbReference>
<dbReference type="InterPro" id="IPR050388">
    <property type="entry name" value="ABC_Ni/Peptide_Import"/>
</dbReference>
<dbReference type="OrthoDB" id="9784450at2"/>
<dbReference type="InterPro" id="IPR013563">
    <property type="entry name" value="Oligopep_ABC_C"/>
</dbReference>
<keyword evidence="8" id="KW-0472">Membrane</keyword>
<reference evidence="10 11" key="1">
    <citation type="submission" date="2014-05" db="EMBL/GenBank/DDBJ databases">
        <title>ATOL: Assembling a taxonomically balanced genome-scale reconstruction of the evolutionary history of the Enterobacteriaceae.</title>
        <authorList>
            <person name="Plunkett G.III."/>
            <person name="Neeno-Eckwall E.C."/>
            <person name="Glasner J.D."/>
            <person name="Perna N.T."/>
        </authorList>
    </citation>
    <scope>NUCLEOTIDE SEQUENCE [LARGE SCALE GENOMIC DNA]</scope>
    <source>
        <strain evidence="10 11">ATCC 33301</strain>
    </source>
</reference>
<dbReference type="NCBIfam" id="TIGR01727">
    <property type="entry name" value="oligo_HPY"/>
    <property type="match status" value="1"/>
</dbReference>
<keyword evidence="10" id="KW-0378">Hydrolase</keyword>
<dbReference type="EC" id="3.6.1.3" evidence="10"/>
<evidence type="ECO:0000256" key="3">
    <source>
        <dbReference type="ARBA" id="ARBA00022448"/>
    </source>
</evidence>
<feature type="domain" description="ABC transporter" evidence="9">
    <location>
        <begin position="6"/>
        <end position="260"/>
    </location>
</feature>
<sequence>MPLLDIRNLTIEFFSSEGPVKAVDRVNLTLTEGEIRGLVGESGSGKSLIAKAICGVTSDNWRVTADRMRFNDIDLLRLSPRERRKIIGHHISMIFQEPQSCLDPSESIGRQLMQAIPRWTFKGRWYRRFWFWRKKRAIELLHRVGIKDHKDIMRSFPYELTEGECQKAMIAIALATKPRLLIADEPTNAMEPTTQAQIFRLLSRLNQNNNTTILLISHDLRTLGQWANRINVMYCGQTVETAVSEELIATPHHPYTQALIRSMPDFGRSLPHKSRLNTLSGAIPSLEHLPLGCRLGPRCPYAQRKCIEAPALTGTKNHKYACHFPLNKEL</sequence>
<dbReference type="EC" id="3.6.1.15" evidence="10"/>
<keyword evidence="3" id="KW-0813">Transport</keyword>